<evidence type="ECO:0000256" key="5">
    <source>
        <dbReference type="ARBA" id="ARBA00023187"/>
    </source>
</evidence>
<accession>A0A6P8BE65</accession>
<organism evidence="12 13">
    <name type="scientific">Pyricularia grisea</name>
    <name type="common">Crabgrass-specific blast fungus</name>
    <name type="synonym">Magnaporthe grisea</name>
    <dbReference type="NCBI Taxonomy" id="148305"/>
    <lineage>
        <taxon>Eukaryota</taxon>
        <taxon>Fungi</taxon>
        <taxon>Dikarya</taxon>
        <taxon>Ascomycota</taxon>
        <taxon>Pezizomycotina</taxon>
        <taxon>Sordariomycetes</taxon>
        <taxon>Sordariomycetidae</taxon>
        <taxon>Magnaporthales</taxon>
        <taxon>Pyriculariaceae</taxon>
        <taxon>Pyricularia</taxon>
    </lineage>
</organism>
<evidence type="ECO:0000256" key="8">
    <source>
        <dbReference type="ARBA" id="ARBA00093627"/>
    </source>
</evidence>
<dbReference type="CDD" id="cd00590">
    <property type="entry name" value="RRM_SF"/>
    <property type="match status" value="1"/>
</dbReference>
<dbReference type="Pfam" id="PF00076">
    <property type="entry name" value="RRM_1"/>
    <property type="match status" value="3"/>
</dbReference>
<evidence type="ECO:0000256" key="6">
    <source>
        <dbReference type="ARBA" id="ARBA00023242"/>
    </source>
</evidence>
<dbReference type="InterPro" id="IPR034397">
    <property type="entry name" value="Prp24_RRM1"/>
</dbReference>
<feature type="region of interest" description="Disordered" evidence="10">
    <location>
        <begin position="888"/>
        <end position="927"/>
    </location>
</feature>
<name>A0A6P8BE65_PYRGI</name>
<dbReference type="GO" id="GO:0003723">
    <property type="term" value="F:RNA binding"/>
    <property type="evidence" value="ECO:0007669"/>
    <property type="project" value="UniProtKB-UniRule"/>
</dbReference>
<dbReference type="InterPro" id="IPR011990">
    <property type="entry name" value="TPR-like_helical_dom_sf"/>
</dbReference>
<dbReference type="GO" id="GO:0008380">
    <property type="term" value="P:RNA splicing"/>
    <property type="evidence" value="ECO:0007669"/>
    <property type="project" value="UniProtKB-KW"/>
</dbReference>
<dbReference type="InterPro" id="IPR031766">
    <property type="entry name" value="RRM_occluded"/>
</dbReference>
<dbReference type="SUPFAM" id="SSF48452">
    <property type="entry name" value="TPR-like"/>
    <property type="match status" value="1"/>
</dbReference>
<feature type="compositionally biased region" description="Basic and acidic residues" evidence="10">
    <location>
        <begin position="1122"/>
        <end position="1136"/>
    </location>
</feature>
<dbReference type="FunFam" id="3.30.70.330:FF:000365">
    <property type="entry name" value="U4/U6 snRNA-associated-splicing factor PRP24"/>
    <property type="match status" value="1"/>
</dbReference>
<gene>
    <name evidence="13" type="ORF">PgNI_02871</name>
</gene>
<comment type="subcellular location">
    <subcellularLocation>
        <location evidence="1">Nucleus</location>
    </subcellularLocation>
</comment>
<evidence type="ECO:0000313" key="13">
    <source>
        <dbReference type="RefSeq" id="XP_030985528.1"/>
    </source>
</evidence>
<dbReference type="GO" id="GO:0006397">
    <property type="term" value="P:mRNA processing"/>
    <property type="evidence" value="ECO:0007669"/>
    <property type="project" value="UniProtKB-KW"/>
</dbReference>
<dbReference type="InterPro" id="IPR012677">
    <property type="entry name" value="Nucleotide-bd_a/b_plait_sf"/>
</dbReference>
<dbReference type="PANTHER" id="PTHR24012">
    <property type="entry name" value="RNA BINDING PROTEIN"/>
    <property type="match status" value="1"/>
</dbReference>
<feature type="compositionally biased region" description="Polar residues" evidence="10">
    <location>
        <begin position="1083"/>
        <end position="1094"/>
    </location>
</feature>
<dbReference type="InterPro" id="IPR000504">
    <property type="entry name" value="RRM_dom"/>
</dbReference>
<evidence type="ECO:0000256" key="4">
    <source>
        <dbReference type="ARBA" id="ARBA00022884"/>
    </source>
</evidence>
<dbReference type="GO" id="GO:0005688">
    <property type="term" value="C:U6 snRNP"/>
    <property type="evidence" value="ECO:0007669"/>
    <property type="project" value="UniProtKB-ARBA"/>
</dbReference>
<sequence length="1145" mass="127259">MNDRSRATSTPNPHAIVPQSSVPHAAPSPPPAPPVGEENWLDYIDQQKRRAHDIESRIQVLELYKKAATLENGSLTLWLAYCEYFWSLYQSCQRPGQNGFATWRPEELPTARDIFSLDSALRLWQEGHEATQYRLSDSHELWNRWIGKEMELLGFSRTAEGVKRITHLFRNRLLIPHMKWSETSQAFSMFLNEYNQSAWESTMKEITTRSQSARELCEKRDPYELKLAKAIESGDEDAQKTAMRDYLQFEIASTVREKKNPKIAIQIALALFSRALTGVLARDEETWTDYAVFVSTLYNRFNSPESRDPDMLQILPSSPTVLQGAVSHCPWSGPLWARYILSCEEAGLSFSAMERIKHAATDSSQLDRDGMVGVVDMYAAWCGYLKRSALDPAATEEMTDLADSGLLAALEAVQVWGERRFGNSYVGDPSFRLERILINYLTEKHGAIDEARFQWLRLAEKPLYAVSYNFWLQFYVWELSVFQAEKGKNRSPTPGQAMPPKLKVPSKATEVLLQALKRKDIDWPERILEVYLQHCNDYETPERLRSAYDLVHRVKKQVEQRRQGEAAAVAAYTAAATEQQAGDSPSAAAKRKRSDATPDRHEGANKRPRNGEDGESAATGEDAASSSQSAASALKRDREHTTVIVTNLPADTTQTRVRQYFREYGHVNSMVLKKVDNDRSAVALVEFRSTDDARSALLRDGKYYGERVIEVKPGDSLTLFVTNYPPTADDEFIRKLFKDCGEIFDIRWPSLKFNTHRRFCYVSFREAEAARKATELDGKELQGKFKLSVKYSDPARKKAREGATSEGREVKVANLPLDADEASIKEVFGKIGTVQTVRVLKNMAGRSKGTGFVVYETKEEADQAVTELNGVKLKNNIVTVEPTKVTNFKPQARTAASPSPKPDGEGDIAMAGSNERQDAGDSKESREARDLRTFALLDIPDTVNDARVRALVEKHAGEGATISKLVLRPDHGGAIVELSDHASAGKAQLALDGAEIDNCKIRTGTVAELLKEKDNVRSDRIDGPVDKAAGGDGKKEPKKAAAMMMPPPRVSRPVLGGQKPKRGGFAGLGFFPKTAVKNAAANEGTTNGTVSSTTDDAKAPAVQKSNAQFRDMFLASNGSSEGQKDKQQDSKTEKASETSAATNGD</sequence>
<dbReference type="InterPro" id="IPR035979">
    <property type="entry name" value="RBD_domain_sf"/>
</dbReference>
<dbReference type="Gene3D" id="3.30.70.330">
    <property type="match status" value="4"/>
</dbReference>
<evidence type="ECO:0000256" key="9">
    <source>
        <dbReference type="PROSITE-ProRule" id="PRU00176"/>
    </source>
</evidence>
<dbReference type="Gene3D" id="1.25.40.10">
    <property type="entry name" value="Tetratricopeptide repeat domain"/>
    <property type="match status" value="2"/>
</dbReference>
<reference evidence="13" key="3">
    <citation type="submission" date="2025-08" db="UniProtKB">
        <authorList>
            <consortium name="RefSeq"/>
        </authorList>
    </citation>
    <scope>IDENTIFICATION</scope>
    <source>
        <strain evidence="13">NI907</strain>
    </source>
</reference>
<dbReference type="KEGG" id="pgri:PgNI_02871"/>
<dbReference type="GeneID" id="41957839"/>
<reference evidence="13" key="1">
    <citation type="journal article" date="2019" name="Mol. Biol. Evol.">
        <title>Blast fungal genomes show frequent chromosomal changes, gene gains and losses, and effector gene turnover.</title>
        <authorList>
            <person name="Gomez Luciano L.B."/>
            <person name="Jason Tsai I."/>
            <person name="Chuma I."/>
            <person name="Tosa Y."/>
            <person name="Chen Y.H."/>
            <person name="Li J.Y."/>
            <person name="Li M.Y."/>
            <person name="Jade Lu M.Y."/>
            <person name="Nakayashiki H."/>
            <person name="Li W.H."/>
        </authorList>
    </citation>
    <scope>NUCLEOTIDE SEQUENCE</scope>
    <source>
        <strain evidence="13">NI907</strain>
    </source>
</reference>
<reference evidence="13" key="2">
    <citation type="submission" date="2019-10" db="EMBL/GenBank/DDBJ databases">
        <authorList>
            <consortium name="NCBI Genome Project"/>
        </authorList>
    </citation>
    <scope>NUCLEOTIDE SEQUENCE</scope>
    <source>
        <strain evidence="13">NI907</strain>
    </source>
</reference>
<keyword evidence="5" id="KW-0508">mRNA splicing</keyword>
<keyword evidence="2" id="KW-0507">mRNA processing</keyword>
<dbReference type="SMART" id="SM00360">
    <property type="entry name" value="RRM"/>
    <property type="match status" value="4"/>
</dbReference>
<dbReference type="PROSITE" id="PS50102">
    <property type="entry name" value="RRM"/>
    <property type="match status" value="3"/>
</dbReference>
<dbReference type="AlphaFoldDB" id="A0A6P8BE65"/>
<feature type="domain" description="RRM" evidence="11">
    <location>
        <begin position="808"/>
        <end position="885"/>
    </location>
</feature>
<proteinExistence type="predicted"/>
<feature type="compositionally biased region" description="Basic and acidic residues" evidence="10">
    <location>
        <begin position="915"/>
        <end position="927"/>
    </location>
</feature>
<feature type="compositionally biased region" description="Basic and acidic residues" evidence="10">
    <location>
        <begin position="594"/>
        <end position="612"/>
    </location>
</feature>
<dbReference type="SUPFAM" id="SSF54928">
    <property type="entry name" value="RNA-binding domain, RBD"/>
    <property type="match status" value="3"/>
</dbReference>
<dbReference type="CDD" id="cd12296">
    <property type="entry name" value="RRM1_Prp24"/>
    <property type="match status" value="1"/>
</dbReference>
<evidence type="ECO:0000313" key="12">
    <source>
        <dbReference type="Proteomes" id="UP000515153"/>
    </source>
</evidence>
<dbReference type="CDD" id="cd12297">
    <property type="entry name" value="RRM2_Prp24"/>
    <property type="match status" value="1"/>
</dbReference>
<keyword evidence="4 9" id="KW-0694">RNA-binding</keyword>
<dbReference type="InterPro" id="IPR034398">
    <property type="entry name" value="Prp24_RRM2"/>
</dbReference>
<dbReference type="Proteomes" id="UP000515153">
    <property type="component" value="Unplaced"/>
</dbReference>
<keyword evidence="6" id="KW-0539">Nucleus</keyword>
<evidence type="ECO:0000259" key="11">
    <source>
        <dbReference type="PROSITE" id="PS50102"/>
    </source>
</evidence>
<feature type="region of interest" description="Disordered" evidence="10">
    <location>
        <begin position="1020"/>
        <end position="1056"/>
    </location>
</feature>
<evidence type="ECO:0000256" key="1">
    <source>
        <dbReference type="ARBA" id="ARBA00004123"/>
    </source>
</evidence>
<evidence type="ECO:0000256" key="2">
    <source>
        <dbReference type="ARBA" id="ARBA00022664"/>
    </source>
</evidence>
<feature type="domain" description="RRM" evidence="11">
    <location>
        <begin position="641"/>
        <end position="716"/>
    </location>
</feature>
<evidence type="ECO:0000256" key="3">
    <source>
        <dbReference type="ARBA" id="ARBA00022737"/>
    </source>
</evidence>
<comment type="function">
    <text evidence="7">Functions as a recycling factor of the spliceosome, a machinery that forms on each precursor-messenger RNA (pre-mRNA) and catalyzes the removal of introns. Chaperones the re-annealing of U4 and U6 snRNAs (small nuclear RNAs) released from previous rounds of splicing, an initial step in reforming the U4/U6-U5 tri-snRNP (small nuclear ribonucleoprotein) that can reassemble into another spliceosome complex; this step involves binding U6 and facilitating the unwinding of the U6 internal stem loop, followed by base-pairing of U6 to U4.</text>
</comment>
<dbReference type="RefSeq" id="XP_030985528.1">
    <property type="nucleotide sequence ID" value="XM_031122928.1"/>
</dbReference>
<dbReference type="Pfam" id="PF16842">
    <property type="entry name" value="RRM_occluded"/>
    <property type="match status" value="1"/>
</dbReference>
<keyword evidence="12" id="KW-1185">Reference proteome</keyword>
<feature type="domain" description="RRM" evidence="11">
    <location>
        <begin position="717"/>
        <end position="794"/>
    </location>
</feature>
<feature type="region of interest" description="Disordered" evidence="10">
    <location>
        <begin position="576"/>
        <end position="638"/>
    </location>
</feature>
<feature type="compositionally biased region" description="Polar residues" evidence="10">
    <location>
        <begin position="888"/>
        <end position="897"/>
    </location>
</feature>
<evidence type="ECO:0000256" key="7">
    <source>
        <dbReference type="ARBA" id="ARBA00093374"/>
    </source>
</evidence>
<feature type="compositionally biased region" description="Low complexity" evidence="10">
    <location>
        <begin position="623"/>
        <end position="633"/>
    </location>
</feature>
<feature type="region of interest" description="Disordered" evidence="10">
    <location>
        <begin position="1"/>
        <end position="38"/>
    </location>
</feature>
<evidence type="ECO:0000256" key="10">
    <source>
        <dbReference type="SAM" id="MobiDB-lite"/>
    </source>
</evidence>
<feature type="region of interest" description="Disordered" evidence="10">
    <location>
        <begin position="1082"/>
        <end position="1145"/>
    </location>
</feature>
<keyword evidence="3" id="KW-0677">Repeat</keyword>
<protein>
    <recommendedName>
        <fullName evidence="8">U4/U6 snRNA-associated-splicing factor PRP24</fullName>
    </recommendedName>
</protein>
<dbReference type="CDD" id="cd12299">
    <property type="entry name" value="RRM4_Prp24"/>
    <property type="match status" value="1"/>
</dbReference>